<gene>
    <name evidence="8" type="ORF">EB796_014582</name>
</gene>
<dbReference type="GO" id="GO:0005829">
    <property type="term" value="C:cytosol"/>
    <property type="evidence" value="ECO:0007669"/>
    <property type="project" value="GOC"/>
</dbReference>
<dbReference type="GO" id="GO:0006888">
    <property type="term" value="P:endoplasmic reticulum to Golgi vesicle-mediated transport"/>
    <property type="evidence" value="ECO:0007669"/>
    <property type="project" value="InterPro"/>
</dbReference>
<feature type="transmembrane region" description="Helical" evidence="7">
    <location>
        <begin position="12"/>
        <end position="31"/>
    </location>
</feature>
<keyword evidence="9" id="KW-1185">Reference proteome</keyword>
<dbReference type="AlphaFoldDB" id="A0A7J7JLG6"/>
<evidence type="ECO:0000256" key="3">
    <source>
        <dbReference type="ARBA" id="ARBA00022989"/>
    </source>
</evidence>
<organism evidence="8 9">
    <name type="scientific">Bugula neritina</name>
    <name type="common">Brown bryozoan</name>
    <name type="synonym">Sertularia neritina</name>
    <dbReference type="NCBI Taxonomy" id="10212"/>
    <lineage>
        <taxon>Eukaryota</taxon>
        <taxon>Metazoa</taxon>
        <taxon>Spiralia</taxon>
        <taxon>Lophotrochozoa</taxon>
        <taxon>Bryozoa</taxon>
        <taxon>Gymnolaemata</taxon>
        <taxon>Cheilostomatida</taxon>
        <taxon>Flustrina</taxon>
        <taxon>Buguloidea</taxon>
        <taxon>Bugulidae</taxon>
        <taxon>Bugula</taxon>
    </lineage>
</organism>
<dbReference type="GO" id="GO:0042147">
    <property type="term" value="P:retrograde transport, endosome to Golgi"/>
    <property type="evidence" value="ECO:0007669"/>
    <property type="project" value="InterPro"/>
</dbReference>
<dbReference type="InterPro" id="IPR007305">
    <property type="entry name" value="Vesicle_transpt_Got1/SFT2"/>
</dbReference>
<proteinExistence type="inferred from homology"/>
<sequence>MLPAITDFQKIGVGLAGFGFVFLFLGVVLLFDKGLLAIGNILFLAGLAFLIGLDRTFRFFFQTHKWRGTAFFLGGIFIVLCGWPMIGMIVECYGFFLLFGGFIPVAINFLMRIPVLGTLLSLPGVSIVVNKLGGGSTSNV</sequence>
<keyword evidence="2 7" id="KW-0812">Transmembrane</keyword>
<keyword evidence="3 7" id="KW-1133">Transmembrane helix</keyword>
<feature type="transmembrane region" description="Helical" evidence="7">
    <location>
        <begin position="37"/>
        <end position="57"/>
    </location>
</feature>
<evidence type="ECO:0000313" key="9">
    <source>
        <dbReference type="Proteomes" id="UP000593567"/>
    </source>
</evidence>
<evidence type="ECO:0000256" key="4">
    <source>
        <dbReference type="ARBA" id="ARBA00023034"/>
    </source>
</evidence>
<evidence type="ECO:0000256" key="7">
    <source>
        <dbReference type="SAM" id="Phobius"/>
    </source>
</evidence>
<dbReference type="EMBL" id="VXIV02002144">
    <property type="protein sequence ID" value="KAF6027110.1"/>
    <property type="molecule type" value="Genomic_DNA"/>
</dbReference>
<evidence type="ECO:0000313" key="8">
    <source>
        <dbReference type="EMBL" id="KAF6027110.1"/>
    </source>
</evidence>
<evidence type="ECO:0000256" key="1">
    <source>
        <dbReference type="ARBA" id="ARBA00004653"/>
    </source>
</evidence>
<reference evidence="8" key="1">
    <citation type="submission" date="2020-06" db="EMBL/GenBank/DDBJ databases">
        <title>Draft genome of Bugula neritina, a colonial animal packing powerful symbionts and potential medicines.</title>
        <authorList>
            <person name="Rayko M."/>
        </authorList>
    </citation>
    <scope>NUCLEOTIDE SEQUENCE [LARGE SCALE GENOMIC DNA]</scope>
    <source>
        <strain evidence="8">Kwan_BN1</strain>
    </source>
</reference>
<dbReference type="GO" id="GO:0000139">
    <property type="term" value="C:Golgi membrane"/>
    <property type="evidence" value="ECO:0007669"/>
    <property type="project" value="UniProtKB-SubCell"/>
</dbReference>
<comment type="caution">
    <text evidence="8">The sequence shown here is derived from an EMBL/GenBank/DDBJ whole genome shotgun (WGS) entry which is preliminary data.</text>
</comment>
<comment type="subcellular location">
    <subcellularLocation>
        <location evidence="1">Golgi apparatus membrane</location>
        <topology evidence="1">Multi-pass membrane protein</topology>
    </subcellularLocation>
</comment>
<comment type="similarity">
    <text evidence="6">Belongs to the GOT1 family.</text>
</comment>
<evidence type="ECO:0000256" key="2">
    <source>
        <dbReference type="ARBA" id="ARBA00022692"/>
    </source>
</evidence>
<accession>A0A7J7JLG6</accession>
<dbReference type="Pfam" id="PF04178">
    <property type="entry name" value="Got1"/>
    <property type="match status" value="1"/>
</dbReference>
<dbReference type="InterPro" id="IPR045176">
    <property type="entry name" value="Got1"/>
</dbReference>
<keyword evidence="5 7" id="KW-0472">Membrane</keyword>
<evidence type="ECO:0000256" key="6">
    <source>
        <dbReference type="ARBA" id="ARBA00025799"/>
    </source>
</evidence>
<keyword evidence="4" id="KW-0333">Golgi apparatus</keyword>
<protein>
    <submittedName>
        <fullName evidence="8">GOLT1B</fullName>
    </submittedName>
</protein>
<dbReference type="Proteomes" id="UP000593567">
    <property type="component" value="Unassembled WGS sequence"/>
</dbReference>
<dbReference type="PANTHER" id="PTHR21493:SF9">
    <property type="entry name" value="GOLGI TRANSPORT PROTEIN 1-RELATED"/>
    <property type="match status" value="1"/>
</dbReference>
<evidence type="ECO:0000256" key="5">
    <source>
        <dbReference type="ARBA" id="ARBA00023136"/>
    </source>
</evidence>
<dbReference type="OrthoDB" id="204784at2759"/>
<feature type="transmembrane region" description="Helical" evidence="7">
    <location>
        <begin position="69"/>
        <end position="87"/>
    </location>
</feature>
<dbReference type="PANTHER" id="PTHR21493">
    <property type="entry name" value="CGI-141-RELATED/LIPASE CONTAINING PROTEIN"/>
    <property type="match status" value="1"/>
</dbReference>
<feature type="transmembrane region" description="Helical" evidence="7">
    <location>
        <begin position="93"/>
        <end position="111"/>
    </location>
</feature>
<name>A0A7J7JLG6_BUGNE</name>
<dbReference type="GO" id="GO:0005783">
    <property type="term" value="C:endoplasmic reticulum"/>
    <property type="evidence" value="ECO:0007669"/>
    <property type="project" value="TreeGrafter"/>
</dbReference>